<name>A0A1L7ACU3_9PROT</name>
<keyword evidence="5" id="KW-1185">Reference proteome</keyword>
<sequence>MSTYRACAIAGRVVMIHDMDDRTAISELEADQAGLLLQQLEIALRAVLRQDTGYPEAGMPSVLGHLPGGGSSGEG</sequence>
<dbReference type="Proteomes" id="UP000185494">
    <property type="component" value="Chromosome 1"/>
</dbReference>
<feature type="region of interest" description="Disordered" evidence="1">
    <location>
        <begin position="54"/>
        <end position="75"/>
    </location>
</feature>
<dbReference type="Proteomes" id="UP001258945">
    <property type="component" value="Unassembled WGS sequence"/>
</dbReference>
<evidence type="ECO:0000313" key="3">
    <source>
        <dbReference type="EMBL" id="MDT8331133.1"/>
    </source>
</evidence>
<reference evidence="2 4" key="1">
    <citation type="submission" date="2016-05" db="EMBL/GenBank/DDBJ databases">
        <title>Complete Genome and Methylome Analysis of Psychrotrophic Bacterial Isolates from Antarctic Lake Untersee.</title>
        <authorList>
            <person name="Fomenkov A."/>
            <person name="Akimov V.N."/>
            <person name="Vasilyeva L.V."/>
            <person name="Andersen D."/>
            <person name="Vincze T."/>
            <person name="Roberts R.J."/>
        </authorList>
    </citation>
    <scope>NUCLEOTIDE SEQUENCE [LARGE SCALE GENOMIC DNA]</scope>
    <source>
        <strain evidence="2 4">U14-5</strain>
    </source>
</reference>
<dbReference type="EMBL" id="JAVVDO010000011">
    <property type="protein sequence ID" value="MDT8331133.1"/>
    <property type="molecule type" value="Genomic_DNA"/>
</dbReference>
<evidence type="ECO:0000313" key="5">
    <source>
        <dbReference type="Proteomes" id="UP001258945"/>
    </source>
</evidence>
<dbReference type="EMBL" id="CP015583">
    <property type="protein sequence ID" value="APT56614.1"/>
    <property type="molecule type" value="Genomic_DNA"/>
</dbReference>
<organism evidence="2 4">
    <name type="scientific">Roseomonas gilardii</name>
    <dbReference type="NCBI Taxonomy" id="257708"/>
    <lineage>
        <taxon>Bacteria</taxon>
        <taxon>Pseudomonadati</taxon>
        <taxon>Pseudomonadota</taxon>
        <taxon>Alphaproteobacteria</taxon>
        <taxon>Acetobacterales</taxon>
        <taxon>Roseomonadaceae</taxon>
        <taxon>Roseomonas</taxon>
    </lineage>
</organism>
<accession>A0A1L7ACU3</accession>
<protein>
    <submittedName>
        <fullName evidence="2">Uncharacterized protein</fullName>
    </submittedName>
</protein>
<dbReference type="RefSeq" id="WP_075797552.1">
    <property type="nucleotide sequence ID" value="NZ_CP015583.1"/>
</dbReference>
<proteinExistence type="predicted"/>
<dbReference type="KEGG" id="rgi:RGI145_05340"/>
<feature type="compositionally biased region" description="Gly residues" evidence="1">
    <location>
        <begin position="66"/>
        <end position="75"/>
    </location>
</feature>
<evidence type="ECO:0000313" key="4">
    <source>
        <dbReference type="Proteomes" id="UP000185494"/>
    </source>
</evidence>
<reference evidence="3" key="3">
    <citation type="submission" date="2023-09" db="EMBL/GenBank/DDBJ databases">
        <authorList>
            <person name="Schober I."/>
            <person name="Bunk B."/>
        </authorList>
    </citation>
    <scope>NUCLEOTIDE SEQUENCE</scope>
    <source>
        <strain evidence="3">DSM 103800</strain>
    </source>
</reference>
<dbReference type="AlphaFoldDB" id="A0A1L7ACU3"/>
<evidence type="ECO:0000256" key="1">
    <source>
        <dbReference type="SAM" id="MobiDB-lite"/>
    </source>
</evidence>
<reference evidence="3 5" key="2">
    <citation type="journal article" date="2019" name="Microb. Pathog.">
        <title>Comparison of VITEK 2, MALDI-TOF MS, 16S rRNA gene sequencing, and whole-genome sequencing for identification of Roseomonas mucosa.</title>
        <authorList>
            <person name="Rudolph W.W."/>
            <person name="Gunzer F."/>
            <person name="Trauth M."/>
            <person name="Bunk B."/>
            <person name="Bigge R."/>
            <person name="Schrottner P."/>
        </authorList>
    </citation>
    <scope>NUCLEOTIDE SEQUENCE [LARGE SCALE GENOMIC DNA]</scope>
    <source>
        <strain evidence="3 5">DSM 103800</strain>
    </source>
</reference>
<evidence type="ECO:0000313" key="2">
    <source>
        <dbReference type="EMBL" id="APT56614.1"/>
    </source>
</evidence>
<gene>
    <name evidence="2" type="ORF">RGI145_05340</name>
    <name evidence="3" type="ORF">RQ831_08700</name>
</gene>